<dbReference type="EMBL" id="MLFT02000012">
    <property type="protein sequence ID" value="PHT31754.1"/>
    <property type="molecule type" value="Genomic_DNA"/>
</dbReference>
<protein>
    <recommendedName>
        <fullName evidence="1">F-box domain-containing protein</fullName>
    </recommendedName>
</protein>
<dbReference type="SUPFAM" id="SSF81383">
    <property type="entry name" value="F-box domain"/>
    <property type="match status" value="1"/>
</dbReference>
<comment type="caution">
    <text evidence="2">The sequence shown here is derived from an EMBL/GenBank/DDBJ whole genome shotgun (WGS) entry which is preliminary data.</text>
</comment>
<dbReference type="OrthoDB" id="1722980at2759"/>
<dbReference type="InterPro" id="IPR055411">
    <property type="entry name" value="LRR_FXL15/At3g58940/PEG3-like"/>
</dbReference>
<proteinExistence type="predicted"/>
<gene>
    <name evidence="2" type="ORF">CQW23_28091</name>
</gene>
<dbReference type="AlphaFoldDB" id="A0A2G2VFK0"/>
<dbReference type="Gene3D" id="3.80.10.10">
    <property type="entry name" value="Ribonuclease Inhibitor"/>
    <property type="match status" value="1"/>
</dbReference>
<dbReference type="PANTHER" id="PTHR31639:SF333">
    <property type="entry name" value="F-BOX DOMAIN, FBD DOMAIN, LEUCINE-RICH REPEAT DOMAIN, L DOMAIN-LIKE PROTEIN-RELATED"/>
    <property type="match status" value="1"/>
</dbReference>
<dbReference type="InterPro" id="IPR036047">
    <property type="entry name" value="F-box-like_dom_sf"/>
</dbReference>
<accession>A0A2G2VFK0</accession>
<sequence>MYAVHTSTSKEVERLFPIDPRLKTRDNIKIAAAEMDKEDRISYLPRNVIDHIFELLPVEDVARTSILSTKWRYIWAMLPNLVLDDLFCNKLASRSQYVFGQTIDKILLQHIGDIVKFDLDMSRVQQSPCPDIDRWILYATRNGVKKLKLNMPKCSTYKLPSYIFNCPTLTKLKLFNCATKLPKSFLGFQSLTTLLLGKVTFVSTTEVCVINAPLLVNLTLMDCNGTQYFNIVSAGLKSLCFRDSHGNVDLSCFMICKKLTYLYLEVGNYSTPAERLTLEKFLLSLTTLESYWDLFLILLCAPKLLSAGAVPKGLPFTLNCLWHLHLGVNFNHIGQTYYALELIKSSPNLSKLEIWVSDSCDSAEAVLKYIDAPTYLDQPLNKLKDVTVHYFTGSKTELFFIKLLLARTPSLVRMSIDPCGSLEEWKIAIELMRFPRASPKAELFYLTNVD</sequence>
<dbReference type="Pfam" id="PF00646">
    <property type="entry name" value="F-box"/>
    <property type="match status" value="1"/>
</dbReference>
<dbReference type="InterPro" id="IPR032675">
    <property type="entry name" value="LRR_dom_sf"/>
</dbReference>
<evidence type="ECO:0000313" key="3">
    <source>
        <dbReference type="Proteomes" id="UP000224567"/>
    </source>
</evidence>
<dbReference type="STRING" id="33114.A0A2G2VFK0"/>
<reference evidence="3" key="2">
    <citation type="journal article" date="2017" name="J. Anim. Genet.">
        <title>Multiple reference genome sequences of hot pepper reveal the massive evolution of plant disease resistance genes by retroduplication.</title>
        <authorList>
            <person name="Kim S."/>
            <person name="Park J."/>
            <person name="Yeom S.-I."/>
            <person name="Kim Y.-M."/>
            <person name="Seo E."/>
            <person name="Kim K.-T."/>
            <person name="Kim M.-S."/>
            <person name="Lee J.M."/>
            <person name="Cheong K."/>
            <person name="Shin H.-S."/>
            <person name="Kim S.-B."/>
            <person name="Han K."/>
            <person name="Lee J."/>
            <person name="Park M."/>
            <person name="Lee H.-A."/>
            <person name="Lee H.-Y."/>
            <person name="Lee Y."/>
            <person name="Oh S."/>
            <person name="Lee J.H."/>
            <person name="Choi E."/>
            <person name="Choi E."/>
            <person name="Lee S.E."/>
            <person name="Jeon J."/>
            <person name="Kim H."/>
            <person name="Choi G."/>
            <person name="Song H."/>
            <person name="Lee J."/>
            <person name="Lee S.-C."/>
            <person name="Kwon J.-K."/>
            <person name="Lee H.-Y."/>
            <person name="Koo N."/>
            <person name="Hong Y."/>
            <person name="Kim R.W."/>
            <person name="Kang W.-H."/>
            <person name="Huh J.H."/>
            <person name="Kang B.-C."/>
            <person name="Yang T.-J."/>
            <person name="Lee Y.-H."/>
            <person name="Bennetzen J.L."/>
            <person name="Choi D."/>
        </authorList>
    </citation>
    <scope>NUCLEOTIDE SEQUENCE [LARGE SCALE GENOMIC DNA]</scope>
    <source>
        <strain evidence="3">cv. PBC81</strain>
    </source>
</reference>
<feature type="domain" description="F-box" evidence="1">
    <location>
        <begin position="38"/>
        <end position="86"/>
    </location>
</feature>
<organism evidence="2 3">
    <name type="scientific">Capsicum baccatum</name>
    <name type="common">Peruvian pepper</name>
    <dbReference type="NCBI Taxonomy" id="33114"/>
    <lineage>
        <taxon>Eukaryota</taxon>
        <taxon>Viridiplantae</taxon>
        <taxon>Streptophyta</taxon>
        <taxon>Embryophyta</taxon>
        <taxon>Tracheophyta</taxon>
        <taxon>Spermatophyta</taxon>
        <taxon>Magnoliopsida</taxon>
        <taxon>eudicotyledons</taxon>
        <taxon>Gunneridae</taxon>
        <taxon>Pentapetalae</taxon>
        <taxon>asterids</taxon>
        <taxon>lamiids</taxon>
        <taxon>Solanales</taxon>
        <taxon>Solanaceae</taxon>
        <taxon>Solanoideae</taxon>
        <taxon>Capsiceae</taxon>
        <taxon>Capsicum</taxon>
    </lineage>
</organism>
<dbReference type="Gene3D" id="1.20.1280.50">
    <property type="match status" value="1"/>
</dbReference>
<dbReference type="Pfam" id="PF24758">
    <property type="entry name" value="LRR_At5g56370"/>
    <property type="match status" value="1"/>
</dbReference>
<name>A0A2G2VFK0_CAPBA</name>
<dbReference type="Proteomes" id="UP000224567">
    <property type="component" value="Unassembled WGS sequence"/>
</dbReference>
<dbReference type="PROSITE" id="PS50181">
    <property type="entry name" value="FBOX"/>
    <property type="match status" value="1"/>
</dbReference>
<keyword evidence="3" id="KW-1185">Reference proteome</keyword>
<evidence type="ECO:0000259" key="1">
    <source>
        <dbReference type="PROSITE" id="PS50181"/>
    </source>
</evidence>
<dbReference type="SUPFAM" id="SSF52047">
    <property type="entry name" value="RNI-like"/>
    <property type="match status" value="1"/>
</dbReference>
<reference evidence="2 3" key="1">
    <citation type="journal article" date="2017" name="Genome Biol.">
        <title>New reference genome sequences of hot pepper reveal the massive evolution of plant disease-resistance genes by retroduplication.</title>
        <authorList>
            <person name="Kim S."/>
            <person name="Park J."/>
            <person name="Yeom S.I."/>
            <person name="Kim Y.M."/>
            <person name="Seo E."/>
            <person name="Kim K.T."/>
            <person name="Kim M.S."/>
            <person name="Lee J.M."/>
            <person name="Cheong K."/>
            <person name="Shin H.S."/>
            <person name="Kim S.B."/>
            <person name="Han K."/>
            <person name="Lee J."/>
            <person name="Park M."/>
            <person name="Lee H.A."/>
            <person name="Lee H.Y."/>
            <person name="Lee Y."/>
            <person name="Oh S."/>
            <person name="Lee J.H."/>
            <person name="Choi E."/>
            <person name="Choi E."/>
            <person name="Lee S.E."/>
            <person name="Jeon J."/>
            <person name="Kim H."/>
            <person name="Choi G."/>
            <person name="Song H."/>
            <person name="Lee J."/>
            <person name="Lee S.C."/>
            <person name="Kwon J.K."/>
            <person name="Lee H.Y."/>
            <person name="Koo N."/>
            <person name="Hong Y."/>
            <person name="Kim R.W."/>
            <person name="Kang W.H."/>
            <person name="Huh J.H."/>
            <person name="Kang B.C."/>
            <person name="Yang T.J."/>
            <person name="Lee Y.H."/>
            <person name="Bennetzen J.L."/>
            <person name="Choi D."/>
        </authorList>
    </citation>
    <scope>NUCLEOTIDE SEQUENCE [LARGE SCALE GENOMIC DNA]</scope>
    <source>
        <strain evidence="3">cv. PBC81</strain>
    </source>
</reference>
<evidence type="ECO:0000313" key="2">
    <source>
        <dbReference type="EMBL" id="PHT31754.1"/>
    </source>
</evidence>
<dbReference type="PANTHER" id="PTHR31639">
    <property type="entry name" value="F-BOX PROTEIN-LIKE"/>
    <property type="match status" value="1"/>
</dbReference>
<dbReference type="InterPro" id="IPR001810">
    <property type="entry name" value="F-box_dom"/>
</dbReference>